<dbReference type="Proteomes" id="UP000192422">
    <property type="component" value="Chromosome"/>
</dbReference>
<keyword evidence="3" id="KW-1185">Reference proteome</keyword>
<gene>
    <name evidence="2" type="ORF">AKL02_017635</name>
</gene>
<name>A0ABX6YXE1_9RHOB</name>
<feature type="transmembrane region" description="Helical" evidence="1">
    <location>
        <begin position="12"/>
        <end position="33"/>
    </location>
</feature>
<proteinExistence type="predicted"/>
<dbReference type="EMBL" id="CP053562">
    <property type="protein sequence ID" value="QPZ92532.1"/>
    <property type="molecule type" value="Genomic_DNA"/>
</dbReference>
<evidence type="ECO:0000313" key="2">
    <source>
        <dbReference type="EMBL" id="QPZ92532.1"/>
    </source>
</evidence>
<sequence>MADCVNPNLDLAIVVAAVFGVLVIIALWATIWFERRSWKRSHAPLTEEEARWFNAQVEQLEVGHDLEMRAREAWEELNDDGHKQEEEKSKS</sequence>
<keyword evidence="1" id="KW-0472">Membrane</keyword>
<keyword evidence="1" id="KW-1133">Transmembrane helix</keyword>
<keyword evidence="1" id="KW-0812">Transmembrane</keyword>
<evidence type="ECO:0000256" key="1">
    <source>
        <dbReference type="SAM" id="Phobius"/>
    </source>
</evidence>
<protein>
    <submittedName>
        <fullName evidence="2">Uncharacterized protein</fullName>
    </submittedName>
</protein>
<accession>A0ABX6YXE1</accession>
<organism evidence="2 3">
    <name type="scientific">Thioclava electrotropha</name>
    <dbReference type="NCBI Taxonomy" id="1549850"/>
    <lineage>
        <taxon>Bacteria</taxon>
        <taxon>Pseudomonadati</taxon>
        <taxon>Pseudomonadota</taxon>
        <taxon>Alphaproteobacteria</taxon>
        <taxon>Rhodobacterales</taxon>
        <taxon>Paracoccaceae</taxon>
        <taxon>Thioclava</taxon>
    </lineage>
</organism>
<evidence type="ECO:0000313" key="3">
    <source>
        <dbReference type="Proteomes" id="UP000192422"/>
    </source>
</evidence>
<dbReference type="RefSeq" id="WP_083078302.1">
    <property type="nucleotide sequence ID" value="NZ_CP053562.1"/>
</dbReference>
<reference evidence="2 3" key="1">
    <citation type="submission" date="2020-05" db="EMBL/GenBank/DDBJ databases">
        <title>Thioclava electrotropha strain Elox9 finished genome.</title>
        <authorList>
            <person name="Rowe A.R."/>
            <person name="Wilbanks E.G."/>
        </authorList>
    </citation>
    <scope>NUCLEOTIDE SEQUENCE [LARGE SCALE GENOMIC DNA]</scope>
    <source>
        <strain evidence="2 3">Elox9</strain>
    </source>
</reference>